<evidence type="ECO:0000313" key="1">
    <source>
        <dbReference type="EMBL" id="KAJ8657187.1"/>
    </source>
</evidence>
<dbReference type="EMBL" id="JARTCD010000033">
    <property type="protein sequence ID" value="KAJ8657187.1"/>
    <property type="molecule type" value="Genomic_DNA"/>
</dbReference>
<keyword evidence="2" id="KW-1185">Reference proteome</keyword>
<gene>
    <name evidence="1" type="ORF">O0I10_007003</name>
</gene>
<sequence>MIGFVDTMLAFVIGRLNFIRLGFNLSKPFDASQEANASCFMVSSATSLTLISPRGDLQHGYMLITVVDIMCHVATKKTLIAFIKAQCAALICNNSTRRLQLLEYWR</sequence>
<reference evidence="1 2" key="1">
    <citation type="submission" date="2023-03" db="EMBL/GenBank/DDBJ databases">
        <title>Genome sequence of Lichtheimia ornata CBS 291.66.</title>
        <authorList>
            <person name="Mohabir J.T."/>
            <person name="Shea T.P."/>
            <person name="Kurbessoian T."/>
            <person name="Berby B."/>
            <person name="Fontaine J."/>
            <person name="Livny J."/>
            <person name="Gnirke A."/>
            <person name="Stajich J.E."/>
            <person name="Cuomo C.A."/>
        </authorList>
    </citation>
    <scope>NUCLEOTIDE SEQUENCE [LARGE SCALE GENOMIC DNA]</scope>
    <source>
        <strain evidence="1">CBS 291.66</strain>
    </source>
</reference>
<protein>
    <submittedName>
        <fullName evidence="1">Uncharacterized protein</fullName>
    </submittedName>
</protein>
<evidence type="ECO:0000313" key="2">
    <source>
        <dbReference type="Proteomes" id="UP001234581"/>
    </source>
</evidence>
<name>A0AAD7Y0H2_9FUNG</name>
<accession>A0AAD7Y0H2</accession>
<dbReference type="Proteomes" id="UP001234581">
    <property type="component" value="Unassembled WGS sequence"/>
</dbReference>
<comment type="caution">
    <text evidence="1">The sequence shown here is derived from an EMBL/GenBank/DDBJ whole genome shotgun (WGS) entry which is preliminary data.</text>
</comment>
<dbReference type="GeneID" id="83214412"/>
<dbReference type="RefSeq" id="XP_058342100.1">
    <property type="nucleotide sequence ID" value="XM_058487023.1"/>
</dbReference>
<proteinExistence type="predicted"/>
<organism evidence="1 2">
    <name type="scientific">Lichtheimia ornata</name>
    <dbReference type="NCBI Taxonomy" id="688661"/>
    <lineage>
        <taxon>Eukaryota</taxon>
        <taxon>Fungi</taxon>
        <taxon>Fungi incertae sedis</taxon>
        <taxon>Mucoromycota</taxon>
        <taxon>Mucoromycotina</taxon>
        <taxon>Mucoromycetes</taxon>
        <taxon>Mucorales</taxon>
        <taxon>Lichtheimiaceae</taxon>
        <taxon>Lichtheimia</taxon>
    </lineage>
</organism>
<dbReference type="AlphaFoldDB" id="A0AAD7Y0H2"/>